<feature type="transmembrane region" description="Helical" evidence="13">
    <location>
        <begin position="91"/>
        <end position="109"/>
    </location>
</feature>
<keyword evidence="7 13" id="KW-0406">Ion transport</keyword>
<gene>
    <name evidence="15" type="ORF">DPMN_024513</name>
</gene>
<evidence type="ECO:0000313" key="16">
    <source>
        <dbReference type="Proteomes" id="UP000828390"/>
    </source>
</evidence>
<evidence type="ECO:0000256" key="10">
    <source>
        <dbReference type="ARBA" id="ARBA00023180"/>
    </source>
</evidence>
<comment type="caution">
    <text evidence="15">The sequence shown here is derived from an EMBL/GenBank/DDBJ whole genome shotgun (WGS) entry which is preliminary data.</text>
</comment>
<feature type="transmembrane region" description="Helical" evidence="13">
    <location>
        <begin position="219"/>
        <end position="239"/>
    </location>
</feature>
<evidence type="ECO:0000256" key="1">
    <source>
        <dbReference type="ARBA" id="ARBA00004651"/>
    </source>
</evidence>
<dbReference type="GO" id="GO:0072320">
    <property type="term" value="F:volume-sensitive chloride channel activity"/>
    <property type="evidence" value="ECO:0007669"/>
    <property type="project" value="TreeGrafter"/>
</dbReference>
<dbReference type="OrthoDB" id="187568at2759"/>
<dbReference type="Pfam" id="PF04906">
    <property type="entry name" value="Tweety"/>
    <property type="match status" value="1"/>
</dbReference>
<keyword evidence="11 13" id="KW-0868">Chloride</keyword>
<comment type="function">
    <text evidence="13">Probable chloride channel.</text>
</comment>
<dbReference type="AlphaFoldDB" id="A0A9D4LRJ9"/>
<dbReference type="EMBL" id="JAIWYP010000002">
    <property type="protein sequence ID" value="KAH3861581.1"/>
    <property type="molecule type" value="Genomic_DNA"/>
</dbReference>
<reference evidence="15" key="2">
    <citation type="submission" date="2020-11" db="EMBL/GenBank/DDBJ databases">
        <authorList>
            <person name="McCartney M.A."/>
            <person name="Auch B."/>
            <person name="Kono T."/>
            <person name="Mallez S."/>
            <person name="Becker A."/>
            <person name="Gohl D.M."/>
            <person name="Silverstein K.A.T."/>
            <person name="Koren S."/>
            <person name="Bechman K.B."/>
            <person name="Herman A."/>
            <person name="Abrahante J.E."/>
            <person name="Garbe J."/>
        </authorList>
    </citation>
    <scope>NUCLEOTIDE SEQUENCE</scope>
    <source>
        <strain evidence="15">Duluth1</strain>
        <tissue evidence="15">Whole animal</tissue>
    </source>
</reference>
<evidence type="ECO:0000256" key="11">
    <source>
        <dbReference type="ARBA" id="ARBA00023214"/>
    </source>
</evidence>
<evidence type="ECO:0000313" key="15">
    <source>
        <dbReference type="EMBL" id="KAH3861581.1"/>
    </source>
</evidence>
<evidence type="ECO:0000256" key="14">
    <source>
        <dbReference type="SAM" id="MobiDB-lite"/>
    </source>
</evidence>
<evidence type="ECO:0000256" key="5">
    <source>
        <dbReference type="ARBA" id="ARBA00022692"/>
    </source>
</evidence>
<evidence type="ECO:0000256" key="9">
    <source>
        <dbReference type="ARBA" id="ARBA00023173"/>
    </source>
</evidence>
<reference evidence="15" key="1">
    <citation type="journal article" date="2019" name="bioRxiv">
        <title>The Genome of the Zebra Mussel, Dreissena polymorpha: A Resource for Invasive Species Research.</title>
        <authorList>
            <person name="McCartney M.A."/>
            <person name="Auch B."/>
            <person name="Kono T."/>
            <person name="Mallez S."/>
            <person name="Zhang Y."/>
            <person name="Obille A."/>
            <person name="Becker A."/>
            <person name="Abrahante J.E."/>
            <person name="Garbe J."/>
            <person name="Badalamenti J.P."/>
            <person name="Herman A."/>
            <person name="Mangelson H."/>
            <person name="Liachko I."/>
            <person name="Sullivan S."/>
            <person name="Sone E.D."/>
            <person name="Koren S."/>
            <person name="Silverstein K.A.T."/>
            <person name="Beckman K.B."/>
            <person name="Gohl D.M."/>
        </authorList>
    </citation>
    <scope>NUCLEOTIDE SEQUENCE</scope>
    <source>
        <strain evidence="15">Duluth1</strain>
        <tissue evidence="15">Whole animal</tissue>
    </source>
</reference>
<evidence type="ECO:0000256" key="2">
    <source>
        <dbReference type="ARBA" id="ARBA00009849"/>
    </source>
</evidence>
<evidence type="ECO:0000256" key="4">
    <source>
        <dbReference type="ARBA" id="ARBA00022475"/>
    </source>
</evidence>
<evidence type="ECO:0000256" key="12">
    <source>
        <dbReference type="ARBA" id="ARBA00023303"/>
    </source>
</evidence>
<protein>
    <recommendedName>
        <fullName evidence="13">Protein tweety homolog</fullName>
    </recommendedName>
</protein>
<sequence>MTVTPNQPYYRVEQIARFLHDFPHIDFKFESVNSSFDLQRNDYKESIIFLAAIPVAFCVLVFLLTFACLCFHCCCKDRPTKRHKTTCTRCVLGLFIILAIGSIAVGFFGNEEGNKGVQSTIDAIQNTNDTLSGSLDTLKALDGIADNITSIWVDALKQVINDHLKTNVTVQNEVLKLVEDIRSHSSQVRGDLQDIQNKVNKINLDPILEKTGQAENYRWIGTISMLCWEMLVLVVYIIASLKKSKYCIIWGLAPGVMSLLLAWASTGVYLGGSVAVSDFCMNPDAFIISQLEQKVSPAVIQSYVQCKNQTDPQTFSQALRDALMYVQKANETLDDILSKTAKYNISKYLEAPVRALREGLREANANVISLSNTVYCGQIHTNYVKALHGICNRALVGMSLVLLVLPILGLSLMFVQCLAPRIWLLLSRQKEIKEVDVRDPFLPRPPNYNGYGTITEERTPLQSPPDFRNDGDIMTRSARSVSDDSPPPAFDEIDLPYYPGSFVEQYSRLGTFPQTERRNY</sequence>
<keyword evidence="6 13" id="KW-1133">Transmembrane helix</keyword>
<keyword evidence="4" id="KW-1003">Cell membrane</keyword>
<accession>A0A9D4LRJ9</accession>
<feature type="transmembrane region" description="Helical" evidence="13">
    <location>
        <begin position="246"/>
        <end position="264"/>
    </location>
</feature>
<evidence type="ECO:0000256" key="7">
    <source>
        <dbReference type="ARBA" id="ARBA00023065"/>
    </source>
</evidence>
<keyword evidence="12 13" id="KW-0407">Ion channel</keyword>
<evidence type="ECO:0000256" key="6">
    <source>
        <dbReference type="ARBA" id="ARBA00022989"/>
    </source>
</evidence>
<proteinExistence type="inferred from homology"/>
<dbReference type="PANTHER" id="PTHR12424">
    <property type="entry name" value="TWEETY-RELATED"/>
    <property type="match status" value="1"/>
</dbReference>
<feature type="transmembrane region" description="Helical" evidence="13">
    <location>
        <begin position="394"/>
        <end position="419"/>
    </location>
</feature>
<keyword evidence="8 13" id="KW-0472">Membrane</keyword>
<keyword evidence="16" id="KW-1185">Reference proteome</keyword>
<dbReference type="InterPro" id="IPR006990">
    <property type="entry name" value="Tweety"/>
</dbReference>
<comment type="similarity">
    <text evidence="2 13">Belongs to the tweety family.</text>
</comment>
<feature type="transmembrane region" description="Helical" evidence="13">
    <location>
        <begin position="47"/>
        <end position="71"/>
    </location>
</feature>
<keyword evidence="9 13" id="KW-0869">Chloride channel</keyword>
<dbReference type="GO" id="GO:0005229">
    <property type="term" value="F:intracellularly calcium-gated chloride channel activity"/>
    <property type="evidence" value="ECO:0007669"/>
    <property type="project" value="TreeGrafter"/>
</dbReference>
<organism evidence="15 16">
    <name type="scientific">Dreissena polymorpha</name>
    <name type="common">Zebra mussel</name>
    <name type="synonym">Mytilus polymorpha</name>
    <dbReference type="NCBI Taxonomy" id="45954"/>
    <lineage>
        <taxon>Eukaryota</taxon>
        <taxon>Metazoa</taxon>
        <taxon>Spiralia</taxon>
        <taxon>Lophotrochozoa</taxon>
        <taxon>Mollusca</taxon>
        <taxon>Bivalvia</taxon>
        <taxon>Autobranchia</taxon>
        <taxon>Heteroconchia</taxon>
        <taxon>Euheterodonta</taxon>
        <taxon>Imparidentia</taxon>
        <taxon>Neoheterodontei</taxon>
        <taxon>Myida</taxon>
        <taxon>Dreissenoidea</taxon>
        <taxon>Dreissenidae</taxon>
        <taxon>Dreissena</taxon>
    </lineage>
</organism>
<name>A0A9D4LRJ9_DREPO</name>
<evidence type="ECO:0000256" key="3">
    <source>
        <dbReference type="ARBA" id="ARBA00022448"/>
    </source>
</evidence>
<dbReference type="GO" id="GO:0034707">
    <property type="term" value="C:chloride channel complex"/>
    <property type="evidence" value="ECO:0007669"/>
    <property type="project" value="UniProtKB-UniRule"/>
</dbReference>
<keyword evidence="5 13" id="KW-0812">Transmembrane</keyword>
<evidence type="ECO:0000256" key="13">
    <source>
        <dbReference type="RuleBase" id="RU361114"/>
    </source>
</evidence>
<comment type="subcellular location">
    <subcellularLocation>
        <location evidence="1 13">Cell membrane</location>
        <topology evidence="1 13">Multi-pass membrane protein</topology>
    </subcellularLocation>
</comment>
<keyword evidence="3 13" id="KW-0813">Transport</keyword>
<feature type="region of interest" description="Disordered" evidence="14">
    <location>
        <begin position="452"/>
        <end position="490"/>
    </location>
</feature>
<dbReference type="Proteomes" id="UP000828390">
    <property type="component" value="Unassembled WGS sequence"/>
</dbReference>
<keyword evidence="10" id="KW-0325">Glycoprotein</keyword>
<dbReference type="GO" id="GO:0005886">
    <property type="term" value="C:plasma membrane"/>
    <property type="evidence" value="ECO:0007669"/>
    <property type="project" value="UniProtKB-SubCell"/>
</dbReference>
<evidence type="ECO:0000256" key="8">
    <source>
        <dbReference type="ARBA" id="ARBA00023136"/>
    </source>
</evidence>
<dbReference type="PANTHER" id="PTHR12424:SF8">
    <property type="entry name" value="PROTEIN TWEETY"/>
    <property type="match status" value="1"/>
</dbReference>